<feature type="region of interest" description="Disordered" evidence="1">
    <location>
        <begin position="1218"/>
        <end position="1265"/>
    </location>
</feature>
<feature type="region of interest" description="Disordered" evidence="1">
    <location>
        <begin position="871"/>
        <end position="938"/>
    </location>
</feature>
<feature type="region of interest" description="Disordered" evidence="1">
    <location>
        <begin position="1039"/>
        <end position="1063"/>
    </location>
</feature>
<comment type="caution">
    <text evidence="2">The sequence shown here is derived from an EMBL/GenBank/DDBJ whole genome shotgun (WGS) entry which is preliminary data.</text>
</comment>
<gene>
    <name evidence="2" type="ORF">EWB00_007010</name>
</gene>
<reference evidence="2 3" key="1">
    <citation type="submission" date="2019-03" db="EMBL/GenBank/DDBJ databases">
        <title>An improved genome assembly of the fluke Schistosoma japonicum.</title>
        <authorList>
            <person name="Hu W."/>
            <person name="Luo F."/>
            <person name="Yin M."/>
            <person name="Mo X."/>
            <person name="Sun C."/>
            <person name="Wu Q."/>
            <person name="Zhu B."/>
            <person name="Xiang M."/>
            <person name="Wang J."/>
            <person name="Wang Y."/>
            <person name="Zhang T."/>
            <person name="Xu B."/>
            <person name="Zheng H."/>
            <person name="Feng Z."/>
        </authorList>
    </citation>
    <scope>NUCLEOTIDE SEQUENCE [LARGE SCALE GENOMIC DNA]</scope>
    <source>
        <strain evidence="2">HuSjv2</strain>
        <tissue evidence="2">Worms</tissue>
    </source>
</reference>
<organism evidence="2 3">
    <name type="scientific">Schistosoma japonicum</name>
    <name type="common">Blood fluke</name>
    <dbReference type="NCBI Taxonomy" id="6182"/>
    <lineage>
        <taxon>Eukaryota</taxon>
        <taxon>Metazoa</taxon>
        <taxon>Spiralia</taxon>
        <taxon>Lophotrochozoa</taxon>
        <taxon>Platyhelminthes</taxon>
        <taxon>Trematoda</taxon>
        <taxon>Digenea</taxon>
        <taxon>Strigeidida</taxon>
        <taxon>Schistosomatoidea</taxon>
        <taxon>Schistosomatidae</taxon>
        <taxon>Schistosoma</taxon>
    </lineage>
</organism>
<feature type="compositionally biased region" description="Polar residues" evidence="1">
    <location>
        <begin position="1218"/>
        <end position="1228"/>
    </location>
</feature>
<sequence>MLEYPTSPYGPSLLELRQLKHEEIERRKKMRILQVRSQAKESARKVRMLYNVKKQQLSDLVAKKLQIKLAKDDIKLLEAKKCEYINVMQLYGIGHKSAENWNNPVLETNQNLSVARKRAEDRFNMALNKLHEERLNEDLIQHETQKRIKEVRNVEKKRAALIASLPPSRSVLIKENSKPTLAYEPLVLVYDIEARNAIHTQNMSSKVLVNNIKVDEATAVGDKKAQNATISAYKEEERIQAVERENNIHAQEDLIKADMRGRQAMRKERIHQHYQALLNRLDEIRRNETLLRRSQLYSGTIENSHMPGGPWDETVINRRAEKIFEDELLHQLTNINHEDCADVIDEENIVDSNNNHIDKCNQVLDIDSEINNLPVKDVTSKSDHNLLDHQISLSNEPILELDLNDEFSFHDEEHLSTKEEEITPNEEIPAKYTDLGPGERPTLPDIRRCRILSGSINLTNPTHDVNSNNCTTSKPVHRNFNTPSQSIVSSKTSFEDKLTSDVFAESGDMQLRQRLLDEELEMIDKRINRLRFNSSLDPQENQSHSVRSSESFKEPNKTTRNTTPRNMYIIEGCIYKDNAVSNTKDSFHSPGHISSTKYETETSLSSIIPQPNGTPPVNLLFSESIPTDQKISSCMAFANQNFDNNQSTVVKYCISKPITGVLAERARDLVRIQKAELLNCEKSKSFITESSQSFRSSSQSSIDAIDFQFSAHSSSTNNEMHENEDVSCFIPESDTNQMMNHSSITGSDKHNWDINDNKHLSKHSLQQMNVSVYESSTLSTSTPVVSYKPVQSLQSHCDVQDVSHFDEVIDVVAGDVVQDVDKMPVHDSSFEVVTSINDLSIMNSQCYNHLHEPSNIQLLNGTDKRLETKIPTESLSDQPHKIPSQSTSLVDISSKNKLSSSTTTLSPQSSLNSPSSIGSKQTILLSSSDKPQSSESCTSDTLKAELKALLTSSLLNSILSYNSSGLTTDTNDLKKLFSSQSFLLSSLSGVYRDAKVQTNENSSENEMNHPITSISSTSSLSNPSVSSLNQINSKITQLNKLSDHNASNQESDTKSIDRPLCDGHTEDIPVNNDHADKLPINDDVIKAVKQRILNKYLQTNKEWLINLSSSNRGKLSHTRSSTSSSSSSGVEFHYLSEATDTNEINWSENKSDSFLHSEQVSANKSSSFPETYDCVSFSPQTYTPLSNQSARFKPLPRLEEAISEESLHTIQVVSDFNNLSSNTPSSWTESRKSSEFGNLSQYSATNRTSGPGISLKNENENSPNHNVVNNGTCSHQSSEENDTIQQLLSNIPDTPIDESNKAEIIPCIGSKLSLLTTSSEKLDNARLLTEDCDQNVVECSLPHNSQHDNGATNEPSVIVNNEDSKDEIPVENSSILCLKLNSRPSSPAEGAVSKFSPRYHQIDDFNVSSSLPSVHVESLLDRCEKYQIYAETVHCASDSNLKPPSQTNEASVTDSLLSFQRHEEHCNMLSINLQTQKADDPKCQLPNVSSNNINSDNVSLAKDTLQDKPLTGKPTNNHSKFSITKHKTKDSMINHSNGLRTNHVVKGSGTRKPDPFVSNSSKQRTTHSKIVRNAVSTGQKSIKFKYPKVNIPSSSTNTITKTPSKQTSTTNSLAKRQTSVPVCTKNLTITSCSQQTKPFESYSCMKLNPFNQAKTLQMELTQWQQKRLRCHKVSDDKDTMSKITTIPSSISNDVNNDNTNIESVSDSDVINFGSKFIPDIIQDENKQQQTQNSNIMKFTSSSISNRNRSPVELTVDNVTQQLASCFVDIDASICSGEKSLNKPASEINIPIDQSKLAFEAPNDANVQLISEIPPDTFSYLKKSSNFSVKTISSKASTSLSSSSKLHEQQHDSLISAQSRHQQAHANRQRVKEYDRPNHVPKSCCIPTCLYKRFTTYRE</sequence>
<feature type="compositionally biased region" description="Polar residues" evidence="1">
    <location>
        <begin position="1235"/>
        <end position="1251"/>
    </location>
</feature>
<feature type="compositionally biased region" description="Polar residues" evidence="1">
    <location>
        <begin position="871"/>
        <end position="891"/>
    </location>
</feature>
<dbReference type="Proteomes" id="UP000311919">
    <property type="component" value="Unassembled WGS sequence"/>
</dbReference>
<feature type="compositionally biased region" description="Polar residues" evidence="1">
    <location>
        <begin position="534"/>
        <end position="549"/>
    </location>
</feature>
<keyword evidence="3" id="KW-1185">Reference proteome</keyword>
<feature type="compositionally biased region" description="Polar residues" evidence="1">
    <location>
        <begin position="917"/>
        <end position="938"/>
    </location>
</feature>
<dbReference type="EMBL" id="SKCS01000408">
    <property type="protein sequence ID" value="TNN08479.1"/>
    <property type="molecule type" value="Genomic_DNA"/>
</dbReference>
<feature type="region of interest" description="Disordered" evidence="1">
    <location>
        <begin position="997"/>
        <end position="1026"/>
    </location>
</feature>
<name>A0A4Z2CW57_SCHJA</name>
<feature type="compositionally biased region" description="Basic and acidic residues" evidence="1">
    <location>
        <begin position="1051"/>
        <end position="1063"/>
    </location>
</feature>
<dbReference type="OrthoDB" id="6359887at2759"/>
<evidence type="ECO:0000313" key="2">
    <source>
        <dbReference type="EMBL" id="TNN08479.1"/>
    </source>
</evidence>
<feature type="region of interest" description="Disordered" evidence="1">
    <location>
        <begin position="534"/>
        <end position="564"/>
    </location>
</feature>
<evidence type="ECO:0000256" key="1">
    <source>
        <dbReference type="SAM" id="MobiDB-lite"/>
    </source>
</evidence>
<feature type="region of interest" description="Disordered" evidence="1">
    <location>
        <begin position="1532"/>
        <end position="1567"/>
    </location>
</feature>
<accession>A0A4Z2CW57</accession>
<evidence type="ECO:0000313" key="3">
    <source>
        <dbReference type="Proteomes" id="UP000311919"/>
    </source>
</evidence>
<feature type="region of interest" description="Disordered" evidence="1">
    <location>
        <begin position="1838"/>
        <end position="1876"/>
    </location>
</feature>
<feature type="compositionally biased region" description="Polar residues" evidence="1">
    <location>
        <begin position="1039"/>
        <end position="1050"/>
    </location>
</feature>
<protein>
    <submittedName>
        <fullName evidence="2">Centrosomal protein</fullName>
    </submittedName>
</protein>
<proteinExistence type="predicted"/>
<feature type="compositionally biased region" description="Low complexity" evidence="1">
    <location>
        <begin position="1010"/>
        <end position="1026"/>
    </location>
</feature>
<feature type="compositionally biased region" description="Polar residues" evidence="1">
    <location>
        <begin position="1851"/>
        <end position="1865"/>
    </location>
</feature>
<feature type="compositionally biased region" description="Low complexity" evidence="1">
    <location>
        <begin position="893"/>
        <end position="916"/>
    </location>
</feature>